<organism evidence="1 2">
    <name type="scientific">Streptomyces smyrnaeus</name>
    <dbReference type="NCBI Taxonomy" id="1387713"/>
    <lineage>
        <taxon>Bacteria</taxon>
        <taxon>Bacillati</taxon>
        <taxon>Actinomycetota</taxon>
        <taxon>Actinomycetes</taxon>
        <taxon>Kitasatosporales</taxon>
        <taxon>Streptomycetaceae</taxon>
        <taxon>Streptomyces</taxon>
    </lineage>
</organism>
<dbReference type="RefSeq" id="WP_099886212.1">
    <property type="nucleotide sequence ID" value="NZ_JAFFZM010000035.1"/>
</dbReference>
<proteinExistence type="predicted"/>
<comment type="caution">
    <text evidence="1">The sequence shown here is derived from an EMBL/GenBank/DDBJ whole genome shotgun (WGS) entry which is preliminary data.</text>
</comment>
<accession>A0ABS3Y671</accession>
<evidence type="ECO:0000313" key="2">
    <source>
        <dbReference type="Proteomes" id="UP000721954"/>
    </source>
</evidence>
<protein>
    <submittedName>
        <fullName evidence="1">ATP/GTP-binding protein</fullName>
    </submittedName>
</protein>
<dbReference type="EMBL" id="JAFFZM010000035">
    <property type="protein sequence ID" value="MBO8203160.1"/>
    <property type="molecule type" value="Genomic_DNA"/>
</dbReference>
<dbReference type="Proteomes" id="UP000721954">
    <property type="component" value="Unassembled WGS sequence"/>
</dbReference>
<reference evidence="1 2" key="1">
    <citation type="submission" date="2021-02" db="EMBL/GenBank/DDBJ databases">
        <title>Streptomyces spirodelae sp. nov., isolated from duckweed.</title>
        <authorList>
            <person name="Saimee Y."/>
            <person name="Duangmal K."/>
        </authorList>
    </citation>
    <scope>NUCLEOTIDE SEQUENCE [LARGE SCALE GENOMIC DNA]</scope>
    <source>
        <strain evidence="1 2">DSM 42105</strain>
    </source>
</reference>
<gene>
    <name evidence="1" type="ORF">JW613_33505</name>
</gene>
<keyword evidence="2" id="KW-1185">Reference proteome</keyword>
<evidence type="ECO:0000313" key="1">
    <source>
        <dbReference type="EMBL" id="MBO8203160.1"/>
    </source>
</evidence>
<dbReference type="GeneID" id="96263536"/>
<sequence>MEQPPANSSLWGKGQDPKKGQLYWRVCKGGMNWQTLSGIFYAEEEPPKVTVNPAEVARHAIDEMTLLGPKIISPKPGGTYTVGVPLWLRAGSGATRWGPNSATASAGGVTVTATAKVSKVVWSMGDGKSVTCTTRGAVYKRSMGLKESPDCGHTYGISSAKKPKKRFTVTATSTWSIEWRVEGGGESGTDVETRTSQVSIPVGEGQVVGQ</sequence>
<name>A0ABS3Y671_9ACTN</name>